<name>A0A093IVZ1_FULGA</name>
<feature type="non-terminal residue" evidence="1">
    <location>
        <position position="1"/>
    </location>
</feature>
<feature type="non-terminal residue" evidence="1">
    <location>
        <position position="59"/>
    </location>
</feature>
<organism evidence="1 2">
    <name type="scientific">Fulmarus glacialis</name>
    <name type="common">Northern fulmar</name>
    <dbReference type="NCBI Taxonomy" id="30455"/>
    <lineage>
        <taxon>Eukaryota</taxon>
        <taxon>Metazoa</taxon>
        <taxon>Chordata</taxon>
        <taxon>Craniata</taxon>
        <taxon>Vertebrata</taxon>
        <taxon>Euteleostomi</taxon>
        <taxon>Archelosauria</taxon>
        <taxon>Archosauria</taxon>
        <taxon>Dinosauria</taxon>
        <taxon>Saurischia</taxon>
        <taxon>Theropoda</taxon>
        <taxon>Coelurosauria</taxon>
        <taxon>Aves</taxon>
        <taxon>Neognathae</taxon>
        <taxon>Neoaves</taxon>
        <taxon>Aequornithes</taxon>
        <taxon>Procellariiformes</taxon>
        <taxon>Procellariidae</taxon>
        <taxon>Fulmarus</taxon>
    </lineage>
</organism>
<protein>
    <submittedName>
        <fullName evidence="1">Uncharacterized protein</fullName>
    </submittedName>
</protein>
<dbReference type="Proteomes" id="UP000053806">
    <property type="component" value="Unassembled WGS sequence"/>
</dbReference>
<reference evidence="1 2" key="1">
    <citation type="submission" date="2014-04" db="EMBL/GenBank/DDBJ databases">
        <title>Genome evolution of avian class.</title>
        <authorList>
            <person name="Zhang G."/>
            <person name="Li C."/>
        </authorList>
    </citation>
    <scope>NUCLEOTIDE SEQUENCE [LARGE SCALE GENOMIC DNA]</scope>
    <source>
        <strain evidence="1">BGI_N327</strain>
    </source>
</reference>
<dbReference type="EMBL" id="KK595541">
    <property type="protein sequence ID" value="KFW02939.1"/>
    <property type="molecule type" value="Genomic_DNA"/>
</dbReference>
<keyword evidence="2" id="KW-1185">Reference proteome</keyword>
<accession>A0A093IVZ1</accession>
<evidence type="ECO:0000313" key="2">
    <source>
        <dbReference type="Proteomes" id="UP000053806"/>
    </source>
</evidence>
<evidence type="ECO:0000313" key="1">
    <source>
        <dbReference type="EMBL" id="KFW02939.1"/>
    </source>
</evidence>
<gene>
    <name evidence="1" type="ORF">N327_12810</name>
</gene>
<dbReference type="AlphaFoldDB" id="A0A093IVZ1"/>
<sequence length="59" mass="6641">IHTYSSLNRKDKRKFQSSSFETSSVSWVPSTKSSAGRCQQTVLKPYHISEGSILQHQTA</sequence>
<proteinExistence type="predicted"/>